<keyword evidence="2" id="KW-1185">Reference proteome</keyword>
<reference evidence="1 2" key="1">
    <citation type="submission" date="2019-02" db="EMBL/GenBank/DDBJ databases">
        <title>Deep-cultivation of Planctomycetes and their phenomic and genomic characterization uncovers novel biology.</title>
        <authorList>
            <person name="Wiegand S."/>
            <person name="Jogler M."/>
            <person name="Boedeker C."/>
            <person name="Pinto D."/>
            <person name="Vollmers J."/>
            <person name="Rivas-Marin E."/>
            <person name="Kohn T."/>
            <person name="Peeters S.H."/>
            <person name="Heuer A."/>
            <person name="Rast P."/>
            <person name="Oberbeckmann S."/>
            <person name="Bunk B."/>
            <person name="Jeske O."/>
            <person name="Meyerdierks A."/>
            <person name="Storesund J.E."/>
            <person name="Kallscheuer N."/>
            <person name="Luecker S."/>
            <person name="Lage O.M."/>
            <person name="Pohl T."/>
            <person name="Merkel B.J."/>
            <person name="Hornburger P."/>
            <person name="Mueller R.-W."/>
            <person name="Bruemmer F."/>
            <person name="Labrenz M."/>
            <person name="Spormann A.M."/>
            <person name="Op Den Camp H."/>
            <person name="Overmann J."/>
            <person name="Amann R."/>
            <person name="Jetten M.S.M."/>
            <person name="Mascher T."/>
            <person name="Medema M.H."/>
            <person name="Devos D.P."/>
            <person name="Kaster A.-K."/>
            <person name="Ovreas L."/>
            <person name="Rohde M."/>
            <person name="Galperin M.Y."/>
            <person name="Jogler C."/>
        </authorList>
    </citation>
    <scope>NUCLEOTIDE SEQUENCE [LARGE SCALE GENOMIC DNA]</scope>
    <source>
        <strain evidence="1 2">Pla52o</strain>
    </source>
</reference>
<dbReference type="EMBL" id="SJPT01000008">
    <property type="protein sequence ID" value="TWU20436.1"/>
    <property type="molecule type" value="Genomic_DNA"/>
</dbReference>
<evidence type="ECO:0000313" key="1">
    <source>
        <dbReference type="EMBL" id="TWU20436.1"/>
    </source>
</evidence>
<proteinExistence type="predicted"/>
<gene>
    <name evidence="1" type="ORF">Pla52o_43130</name>
</gene>
<dbReference type="Proteomes" id="UP000316304">
    <property type="component" value="Unassembled WGS sequence"/>
</dbReference>
<dbReference type="AlphaFoldDB" id="A0A5C6CAN0"/>
<accession>A0A5C6CAN0</accession>
<sequence>MEGFQWDIIPRPRVRCPRSTGANQRKLPLARTQVAIRRDVFYSANDDWR</sequence>
<name>A0A5C6CAN0_9BACT</name>
<evidence type="ECO:0000313" key="2">
    <source>
        <dbReference type="Proteomes" id="UP000316304"/>
    </source>
</evidence>
<organism evidence="1 2">
    <name type="scientific">Novipirellula galeiformis</name>
    <dbReference type="NCBI Taxonomy" id="2528004"/>
    <lineage>
        <taxon>Bacteria</taxon>
        <taxon>Pseudomonadati</taxon>
        <taxon>Planctomycetota</taxon>
        <taxon>Planctomycetia</taxon>
        <taxon>Pirellulales</taxon>
        <taxon>Pirellulaceae</taxon>
        <taxon>Novipirellula</taxon>
    </lineage>
</organism>
<protein>
    <submittedName>
        <fullName evidence="1">Uncharacterized protein</fullName>
    </submittedName>
</protein>
<comment type="caution">
    <text evidence="1">The sequence shown here is derived from an EMBL/GenBank/DDBJ whole genome shotgun (WGS) entry which is preliminary data.</text>
</comment>